<dbReference type="AlphaFoldDB" id="A0A0F9FWF7"/>
<accession>A0A0F9FWF7</accession>
<dbReference type="EMBL" id="LAZR01019952">
    <property type="protein sequence ID" value="KKL90658.1"/>
    <property type="molecule type" value="Genomic_DNA"/>
</dbReference>
<feature type="non-terminal residue" evidence="1">
    <location>
        <position position="1"/>
    </location>
</feature>
<organism evidence="1">
    <name type="scientific">marine sediment metagenome</name>
    <dbReference type="NCBI Taxonomy" id="412755"/>
    <lineage>
        <taxon>unclassified sequences</taxon>
        <taxon>metagenomes</taxon>
        <taxon>ecological metagenomes</taxon>
    </lineage>
</organism>
<sequence length="35" mass="3927">VRPYEGLSDAQIERVAEVETRAEREVREIVEAAGV</sequence>
<comment type="caution">
    <text evidence="1">The sequence shown here is derived from an EMBL/GenBank/DDBJ whole genome shotgun (WGS) entry which is preliminary data.</text>
</comment>
<gene>
    <name evidence="1" type="ORF">LCGC14_1902460</name>
</gene>
<reference evidence="1" key="1">
    <citation type="journal article" date="2015" name="Nature">
        <title>Complex archaea that bridge the gap between prokaryotes and eukaryotes.</title>
        <authorList>
            <person name="Spang A."/>
            <person name="Saw J.H."/>
            <person name="Jorgensen S.L."/>
            <person name="Zaremba-Niedzwiedzka K."/>
            <person name="Martijn J."/>
            <person name="Lind A.E."/>
            <person name="van Eijk R."/>
            <person name="Schleper C."/>
            <person name="Guy L."/>
            <person name="Ettema T.J."/>
        </authorList>
    </citation>
    <scope>NUCLEOTIDE SEQUENCE</scope>
</reference>
<proteinExistence type="predicted"/>
<evidence type="ECO:0000313" key="1">
    <source>
        <dbReference type="EMBL" id="KKL90658.1"/>
    </source>
</evidence>
<protein>
    <submittedName>
        <fullName evidence="1">Uncharacterized protein</fullName>
    </submittedName>
</protein>
<name>A0A0F9FWF7_9ZZZZ</name>